<keyword evidence="1" id="KW-0472">Membrane</keyword>
<accession>A0A5J6L025</accession>
<keyword evidence="3" id="KW-1185">Reference proteome</keyword>
<feature type="transmembrane region" description="Helical" evidence="1">
    <location>
        <begin position="90"/>
        <end position="109"/>
    </location>
</feature>
<dbReference type="EMBL" id="CP044232">
    <property type="protein sequence ID" value="QEW01782.1"/>
    <property type="molecule type" value="Genomic_DNA"/>
</dbReference>
<gene>
    <name evidence="2" type="ORF">F6J85_00835</name>
</gene>
<sequence length="128" mass="13691">MSGERPPARVRVTASAARHVPRTATRGIALPGSRTDEADAVFSRGLVRAQLRLASACLLGFLVVAGALTGALFLLPAVADPVVWGVPVSWLLHAYGFYPVILAFAVVYARGASRNERRYRALVEPEHG</sequence>
<dbReference type="AlphaFoldDB" id="A0A5J6L025"/>
<keyword evidence="1" id="KW-1133">Transmembrane helix</keyword>
<dbReference type="RefSeq" id="WP_150923437.1">
    <property type="nucleotide sequence ID" value="NZ_CP044232.1"/>
</dbReference>
<protein>
    <submittedName>
        <fullName evidence="2">Heavy metal transporter</fullName>
    </submittedName>
</protein>
<feature type="transmembrane region" description="Helical" evidence="1">
    <location>
        <begin position="53"/>
        <end position="78"/>
    </location>
</feature>
<evidence type="ECO:0000256" key="1">
    <source>
        <dbReference type="SAM" id="Phobius"/>
    </source>
</evidence>
<keyword evidence="1" id="KW-0812">Transmembrane</keyword>
<proteinExistence type="predicted"/>
<evidence type="ECO:0000313" key="2">
    <source>
        <dbReference type="EMBL" id="QEW01782.1"/>
    </source>
</evidence>
<evidence type="ECO:0000313" key="3">
    <source>
        <dbReference type="Proteomes" id="UP000325516"/>
    </source>
</evidence>
<organism evidence="2 3">
    <name type="scientific">Microbacterium lushaniae</name>
    <dbReference type="NCBI Taxonomy" id="2614639"/>
    <lineage>
        <taxon>Bacteria</taxon>
        <taxon>Bacillati</taxon>
        <taxon>Actinomycetota</taxon>
        <taxon>Actinomycetes</taxon>
        <taxon>Micrococcales</taxon>
        <taxon>Microbacteriaceae</taxon>
        <taxon>Microbacterium</taxon>
    </lineage>
</organism>
<dbReference type="KEGG" id="mlz:F6J85_00835"/>
<dbReference type="Proteomes" id="UP000325516">
    <property type="component" value="Chromosome"/>
</dbReference>
<reference evidence="3" key="1">
    <citation type="submission" date="2019-09" db="EMBL/GenBank/DDBJ databases">
        <title>Mumia zhuanghuii sp. nov. isolated from the intestinal contents of plateau pika (Ochotona curzoniae) in the Qinghai-Tibet plateau of China.</title>
        <authorList>
            <person name="Tian Z."/>
        </authorList>
    </citation>
    <scope>NUCLEOTIDE SEQUENCE [LARGE SCALE GENOMIC DNA]</scope>
    <source>
        <strain evidence="3">L-031</strain>
    </source>
</reference>
<name>A0A5J6L025_9MICO</name>